<dbReference type="AlphaFoldDB" id="A0A4P9ZTB6"/>
<evidence type="ECO:0000313" key="3">
    <source>
        <dbReference type="EMBL" id="RKP36717.1"/>
    </source>
</evidence>
<reference evidence="4" key="1">
    <citation type="journal article" date="2018" name="Nat. Microbiol.">
        <title>Leveraging single-cell genomics to expand the fungal tree of life.</title>
        <authorList>
            <person name="Ahrendt S.R."/>
            <person name="Quandt C.A."/>
            <person name="Ciobanu D."/>
            <person name="Clum A."/>
            <person name="Salamov A."/>
            <person name="Andreopoulos B."/>
            <person name="Cheng J.F."/>
            <person name="Woyke T."/>
            <person name="Pelin A."/>
            <person name="Henrissat B."/>
            <person name="Reynolds N.K."/>
            <person name="Benny G.L."/>
            <person name="Smith M.E."/>
            <person name="James T.Y."/>
            <person name="Grigoriev I.V."/>
        </authorList>
    </citation>
    <scope>NUCLEOTIDE SEQUENCE [LARGE SCALE GENOMIC DNA]</scope>
    <source>
        <strain evidence="4">RSA 468</strain>
    </source>
</reference>
<dbReference type="Proteomes" id="UP000268162">
    <property type="component" value="Unassembled WGS sequence"/>
</dbReference>
<protein>
    <recommendedName>
        <fullName evidence="2">Swiss Army Knife RNA repair protein HAD domain-containing protein</fullName>
    </recommendedName>
</protein>
<feature type="region of interest" description="Disordered" evidence="1">
    <location>
        <begin position="335"/>
        <end position="364"/>
    </location>
</feature>
<proteinExistence type="predicted"/>
<organism evidence="3 4">
    <name type="scientific">Dimargaris cristalligena</name>
    <dbReference type="NCBI Taxonomy" id="215637"/>
    <lineage>
        <taxon>Eukaryota</taxon>
        <taxon>Fungi</taxon>
        <taxon>Fungi incertae sedis</taxon>
        <taxon>Zoopagomycota</taxon>
        <taxon>Kickxellomycotina</taxon>
        <taxon>Dimargaritomycetes</taxon>
        <taxon>Dimargaritales</taxon>
        <taxon>Dimargaritaceae</taxon>
        <taxon>Dimargaris</taxon>
    </lineage>
</organism>
<accession>A0A4P9ZTB6</accession>
<evidence type="ECO:0000259" key="2">
    <source>
        <dbReference type="Pfam" id="PF10307"/>
    </source>
</evidence>
<dbReference type="Pfam" id="PF10307">
    <property type="entry name" value="HAD_SAK_1"/>
    <property type="match status" value="1"/>
</dbReference>
<keyword evidence="4" id="KW-1185">Reference proteome</keyword>
<dbReference type="InterPro" id="IPR018812">
    <property type="entry name" value="SAK_HAD"/>
</dbReference>
<name>A0A4P9ZTB6_9FUNG</name>
<evidence type="ECO:0000313" key="4">
    <source>
        <dbReference type="Proteomes" id="UP000268162"/>
    </source>
</evidence>
<feature type="compositionally biased region" description="Pro residues" evidence="1">
    <location>
        <begin position="348"/>
        <end position="358"/>
    </location>
</feature>
<evidence type="ECO:0000256" key="1">
    <source>
        <dbReference type="SAM" id="MobiDB-lite"/>
    </source>
</evidence>
<dbReference type="EMBL" id="ML002607">
    <property type="protein sequence ID" value="RKP36717.1"/>
    <property type="molecule type" value="Genomic_DNA"/>
</dbReference>
<feature type="domain" description="Swiss Army Knife RNA repair protein HAD" evidence="2">
    <location>
        <begin position="91"/>
        <end position="294"/>
    </location>
</feature>
<feature type="region of interest" description="Disordered" evidence="1">
    <location>
        <begin position="35"/>
        <end position="72"/>
    </location>
</feature>
<gene>
    <name evidence="3" type="ORF">BJ085DRAFT_37085</name>
</gene>
<sequence>MSTPTLPTPTSAPPTMPLSNQEYLAIVRQFKAAHFADSDQSSAGTPANADPLRTTAQSDPVHESPCKRPRPNRPPPVRLCVFDFDNTLYSSPVPNRDLWASKAIGELLGTRIGWFHDVRTLSPPYTIPALTNYNPVVLQAARDALAQPHTLNIVLTGRCNVKFRAAVAETLAVVPDVQFDMVFLKCTPPRLGLPGLSFNDQLWEIPHHEQPVSTFDYKIHILNLLKQEFPTIQELHIWEDRERHKIQFQRYVDEQIKLGNLAAGSVLDFIPTYGKMPVRLERQLVESLVRDHNHRQLLKLDTTNRRAIFSHLTPSWSTMNLPDHYNAGSVELAQAAESKPADLSPQADPTPLPPPPSLSPSAYSAPASPLVDYPDLHLLELVQVTHCVRLQLDAPSEKLLARACRSLTTRYRPRVGPALLGYGPLPPAATAYFQSHLTTPASAPTPTPASFPLTLNVRRLGLIQGHHGGGGGGVIAELDLPKPLVQQCFRGQAPYFIVAKQCSPSELNKQWAKAEWTESLPPYCPLPIRARLVVEERTSVSNPLQPYVSSAADAPPAEPKVKVSLLIGKWHPAVQGRRMGLAIKSVEALLEARGIKTTLDNEAVIEDIVKELDFSTQH</sequence>